<dbReference type="PANTHER" id="PTHR43489">
    <property type="entry name" value="ISOMERASE"/>
    <property type="match status" value="1"/>
</dbReference>
<evidence type="ECO:0000256" key="1">
    <source>
        <dbReference type="ARBA" id="ARBA00023235"/>
    </source>
</evidence>
<dbReference type="Proteomes" id="UP000281985">
    <property type="component" value="Unassembled WGS sequence"/>
</dbReference>
<dbReference type="InterPro" id="IPR013022">
    <property type="entry name" value="Xyl_isomerase-like_TIM-brl"/>
</dbReference>
<dbReference type="GO" id="GO:0016853">
    <property type="term" value="F:isomerase activity"/>
    <property type="evidence" value="ECO:0007669"/>
    <property type="project" value="UniProtKB-KW"/>
</dbReference>
<proteinExistence type="predicted"/>
<dbReference type="AlphaFoldDB" id="A0A3M0GF08"/>
<dbReference type="InterPro" id="IPR036237">
    <property type="entry name" value="Xyl_isomerase-like_sf"/>
</dbReference>
<organism evidence="3 4">
    <name type="scientific">Dokdonia sinensis</name>
    <dbReference type="NCBI Taxonomy" id="2479847"/>
    <lineage>
        <taxon>Bacteria</taxon>
        <taxon>Pseudomonadati</taxon>
        <taxon>Bacteroidota</taxon>
        <taxon>Flavobacteriia</taxon>
        <taxon>Flavobacteriales</taxon>
        <taxon>Flavobacteriaceae</taxon>
        <taxon>Dokdonia</taxon>
    </lineage>
</organism>
<accession>A0A3M0GF08</accession>
<comment type="caution">
    <text evidence="3">The sequence shown here is derived from an EMBL/GenBank/DDBJ whole genome shotgun (WGS) entry which is preliminary data.</text>
</comment>
<dbReference type="InterPro" id="IPR050417">
    <property type="entry name" value="Sugar_Epim/Isomerase"/>
</dbReference>
<keyword evidence="4" id="KW-1185">Reference proteome</keyword>
<dbReference type="RefSeq" id="WP_121916122.1">
    <property type="nucleotide sequence ID" value="NZ_REFV01000002.1"/>
</dbReference>
<reference evidence="3 4" key="1">
    <citation type="submission" date="2018-10" db="EMBL/GenBank/DDBJ databases">
        <title>Dokdonia luteus sp. nov., isolated from sea water.</title>
        <authorList>
            <person name="Zhou L.Y."/>
            <person name="Du Z.J."/>
        </authorList>
    </citation>
    <scope>NUCLEOTIDE SEQUENCE [LARGE SCALE GENOMIC DNA]</scope>
    <source>
        <strain evidence="3 4">SH27</strain>
    </source>
</reference>
<sequence>MNRRKFIQKGALTGSFLGLGGLGISAMENALDDSAFAKTLLSGVQIANNAKHTFNLNYAPHIGMFKEMAGNDPIDQLNFMADQGYTAFEDNEMRNRPIAEQEAMAKTMVARNMTMGVFVAHKIYWTEPNLASGKQEWRDEFLEDIRKSIAVAKRVNAKWMTVVPGHVDLRQNIAYQTANVVETLKQASAILEPHGIVMVLEPLNFRNHPGLFLSESPQAYQICKAVNSPSCKILFDIYHQQIQEGNLIPNIEQTWDEIAYFQIGDNPGRNEPTSGEINYKNVFKYIHNRGYDGVLGMEHGNSIKGKEGEQRVIDAYVESDDFL</sequence>
<evidence type="ECO:0000313" key="4">
    <source>
        <dbReference type="Proteomes" id="UP000281985"/>
    </source>
</evidence>
<evidence type="ECO:0000313" key="3">
    <source>
        <dbReference type="EMBL" id="RMB63320.1"/>
    </source>
</evidence>
<name>A0A3M0GF08_9FLAO</name>
<dbReference type="Pfam" id="PF01261">
    <property type="entry name" value="AP_endonuc_2"/>
    <property type="match status" value="1"/>
</dbReference>
<feature type="domain" description="Xylose isomerase-like TIM barrel" evidence="2">
    <location>
        <begin position="79"/>
        <end position="303"/>
    </location>
</feature>
<dbReference type="OrthoDB" id="9786584at2"/>
<gene>
    <name evidence="3" type="ORF">EAX61_02705</name>
</gene>
<protein>
    <submittedName>
        <fullName evidence="3">Xylose isomerase</fullName>
    </submittedName>
</protein>
<keyword evidence="1 3" id="KW-0413">Isomerase</keyword>
<dbReference type="EMBL" id="REFV01000002">
    <property type="protein sequence ID" value="RMB63320.1"/>
    <property type="molecule type" value="Genomic_DNA"/>
</dbReference>
<dbReference type="Gene3D" id="3.20.20.150">
    <property type="entry name" value="Divalent-metal-dependent TIM barrel enzymes"/>
    <property type="match status" value="1"/>
</dbReference>
<evidence type="ECO:0000259" key="2">
    <source>
        <dbReference type="Pfam" id="PF01261"/>
    </source>
</evidence>
<dbReference type="SUPFAM" id="SSF51658">
    <property type="entry name" value="Xylose isomerase-like"/>
    <property type="match status" value="1"/>
</dbReference>